<comment type="similarity">
    <text evidence="2 10">Belongs to the ABC-4 integral membrane protein family. FtsX subfamily.</text>
</comment>
<reference evidence="14" key="1">
    <citation type="submission" date="2020-09" db="EMBL/GenBank/DDBJ databases">
        <title>A novel bacterium of genus Paenibacillus, isolated from South China Sea.</title>
        <authorList>
            <person name="Huang H."/>
            <person name="Mo K."/>
            <person name="Hu Y."/>
        </authorList>
    </citation>
    <scope>NUCLEOTIDE SEQUENCE</scope>
    <source>
        <strain evidence="14">IB182496</strain>
    </source>
</reference>
<organism evidence="14 15">
    <name type="scientific">Paenibacillus sabuli</name>
    <dbReference type="NCBI Taxonomy" id="2772509"/>
    <lineage>
        <taxon>Bacteria</taxon>
        <taxon>Bacillati</taxon>
        <taxon>Bacillota</taxon>
        <taxon>Bacilli</taxon>
        <taxon>Bacillales</taxon>
        <taxon>Paenibacillaceae</taxon>
        <taxon>Paenibacillus</taxon>
    </lineage>
</organism>
<dbReference type="GO" id="GO:0005886">
    <property type="term" value="C:plasma membrane"/>
    <property type="evidence" value="ECO:0007669"/>
    <property type="project" value="UniProtKB-SubCell"/>
</dbReference>
<gene>
    <name evidence="14" type="ORF">IDH44_06155</name>
</gene>
<evidence type="ECO:0000256" key="11">
    <source>
        <dbReference type="SAM" id="Phobius"/>
    </source>
</evidence>
<dbReference type="GO" id="GO:0051301">
    <property type="term" value="P:cell division"/>
    <property type="evidence" value="ECO:0007669"/>
    <property type="project" value="UniProtKB-KW"/>
</dbReference>
<evidence type="ECO:0000256" key="6">
    <source>
        <dbReference type="ARBA" id="ARBA00022692"/>
    </source>
</evidence>
<dbReference type="NCBIfam" id="NF038347">
    <property type="entry name" value="FtsX_Gpos"/>
    <property type="match status" value="1"/>
</dbReference>
<evidence type="ECO:0000256" key="10">
    <source>
        <dbReference type="PIRNR" id="PIRNR003097"/>
    </source>
</evidence>
<keyword evidence="7 11" id="KW-1133">Transmembrane helix</keyword>
<keyword evidence="8 10" id="KW-0472">Membrane</keyword>
<dbReference type="PANTHER" id="PTHR47755:SF1">
    <property type="entry name" value="CELL DIVISION PROTEIN FTSX"/>
    <property type="match status" value="1"/>
</dbReference>
<dbReference type="AlphaFoldDB" id="A0A927BQA6"/>
<dbReference type="PANTHER" id="PTHR47755">
    <property type="entry name" value="CELL DIVISION PROTEIN FTSX"/>
    <property type="match status" value="1"/>
</dbReference>
<dbReference type="RefSeq" id="WP_190915735.1">
    <property type="nucleotide sequence ID" value="NZ_JACXIZ010000012.1"/>
</dbReference>
<dbReference type="Pfam" id="PF18075">
    <property type="entry name" value="FtsX_ECD"/>
    <property type="match status" value="1"/>
</dbReference>
<sequence>MRFSTLLRHIREGFKSLLRNGWMTFASVSSICISLFILGVFLFLALNVNSLADQIKSTVQVRAFLQLNMEQTEIDALRNRIGSIEEVSSITFVSKEEGLELLRESLGEDGQGLLEGFDEVNNPLPDAFNIEAVDPELVPEIARKIEAINTPDEQPIYSVKYGQGTVESLFKVMETVRWFGLGLVGLLALTAMFLIANTIKTTIIARRREIGIMKLVGATNTFIRWPFFIEGVLIGLIGSGITTGILIAGYAQLVKVSQFELGLMMIRLVTLQESWLIVAVLLITMGTLIGVWGSTISIRKYLKV</sequence>
<keyword evidence="15" id="KW-1185">Reference proteome</keyword>
<evidence type="ECO:0000256" key="2">
    <source>
        <dbReference type="ARBA" id="ARBA00007379"/>
    </source>
</evidence>
<dbReference type="Pfam" id="PF02687">
    <property type="entry name" value="FtsX"/>
    <property type="match status" value="1"/>
</dbReference>
<feature type="transmembrane region" description="Helical" evidence="11">
    <location>
        <begin position="21"/>
        <end position="46"/>
    </location>
</feature>
<dbReference type="InterPro" id="IPR058204">
    <property type="entry name" value="FtsX_firmicutes-type"/>
</dbReference>
<dbReference type="EMBL" id="JACXIZ010000012">
    <property type="protein sequence ID" value="MBD2844767.1"/>
    <property type="molecule type" value="Genomic_DNA"/>
</dbReference>
<comment type="caution">
    <text evidence="14">The sequence shown here is derived from an EMBL/GenBank/DDBJ whole genome shotgun (WGS) entry which is preliminary data.</text>
</comment>
<comment type="function">
    <text evidence="10">Part of the ABC transporter FtsEX involved in asymmetric cellular division facilitating the initiation of sporulation.</text>
</comment>
<feature type="domain" description="ABC3 transporter permease C-terminal" evidence="12">
    <location>
        <begin position="183"/>
        <end position="302"/>
    </location>
</feature>
<keyword evidence="5 10" id="KW-0132">Cell division</keyword>
<evidence type="ECO:0000256" key="7">
    <source>
        <dbReference type="ARBA" id="ARBA00022989"/>
    </source>
</evidence>
<evidence type="ECO:0000256" key="8">
    <source>
        <dbReference type="ARBA" id="ARBA00023136"/>
    </source>
</evidence>
<accession>A0A927BQA6</accession>
<evidence type="ECO:0000259" key="13">
    <source>
        <dbReference type="Pfam" id="PF18075"/>
    </source>
</evidence>
<evidence type="ECO:0000256" key="5">
    <source>
        <dbReference type="ARBA" id="ARBA00022618"/>
    </source>
</evidence>
<protein>
    <recommendedName>
        <fullName evidence="3 10">Cell division protein FtsX</fullName>
    </recommendedName>
</protein>
<feature type="transmembrane region" description="Helical" evidence="11">
    <location>
        <begin position="178"/>
        <end position="199"/>
    </location>
</feature>
<feature type="transmembrane region" description="Helical" evidence="11">
    <location>
        <begin position="232"/>
        <end position="254"/>
    </location>
</feature>
<keyword evidence="6 11" id="KW-0812">Transmembrane</keyword>
<dbReference type="InterPro" id="IPR003838">
    <property type="entry name" value="ABC3_permease_C"/>
</dbReference>
<feature type="domain" description="FtsX extracellular" evidence="13">
    <location>
        <begin position="59"/>
        <end position="148"/>
    </location>
</feature>
<proteinExistence type="inferred from homology"/>
<dbReference type="Gene3D" id="3.30.70.3040">
    <property type="match status" value="1"/>
</dbReference>
<dbReference type="Proteomes" id="UP000621560">
    <property type="component" value="Unassembled WGS sequence"/>
</dbReference>
<evidence type="ECO:0000256" key="1">
    <source>
        <dbReference type="ARBA" id="ARBA00004651"/>
    </source>
</evidence>
<feature type="transmembrane region" description="Helical" evidence="11">
    <location>
        <begin position="274"/>
        <end position="293"/>
    </location>
</feature>
<dbReference type="InterPro" id="IPR004513">
    <property type="entry name" value="FtsX"/>
</dbReference>
<keyword evidence="4 10" id="KW-1003">Cell membrane</keyword>
<evidence type="ECO:0000313" key="15">
    <source>
        <dbReference type="Proteomes" id="UP000621560"/>
    </source>
</evidence>
<evidence type="ECO:0000256" key="9">
    <source>
        <dbReference type="ARBA" id="ARBA00023306"/>
    </source>
</evidence>
<name>A0A927BQA6_9BACL</name>
<evidence type="ECO:0000256" key="3">
    <source>
        <dbReference type="ARBA" id="ARBA00021907"/>
    </source>
</evidence>
<evidence type="ECO:0000313" key="14">
    <source>
        <dbReference type="EMBL" id="MBD2844767.1"/>
    </source>
</evidence>
<keyword evidence="9 10" id="KW-0131">Cell cycle</keyword>
<dbReference type="PIRSF" id="PIRSF003097">
    <property type="entry name" value="FtsX"/>
    <property type="match status" value="1"/>
</dbReference>
<dbReference type="InterPro" id="IPR040690">
    <property type="entry name" value="FtsX_ECD"/>
</dbReference>
<evidence type="ECO:0000256" key="4">
    <source>
        <dbReference type="ARBA" id="ARBA00022475"/>
    </source>
</evidence>
<comment type="subcellular location">
    <subcellularLocation>
        <location evidence="1">Cell membrane</location>
        <topology evidence="1">Multi-pass membrane protein</topology>
    </subcellularLocation>
</comment>
<evidence type="ECO:0000259" key="12">
    <source>
        <dbReference type="Pfam" id="PF02687"/>
    </source>
</evidence>